<protein>
    <recommendedName>
        <fullName evidence="5">NAC domain-containing protein</fullName>
    </recommendedName>
</protein>
<dbReference type="Pfam" id="PF02365">
    <property type="entry name" value="NAM"/>
    <property type="match status" value="1"/>
</dbReference>
<keyword evidence="2" id="KW-0238">DNA-binding</keyword>
<name>A0A8J5C787_ZINOF</name>
<dbReference type="GO" id="GO:0006355">
    <property type="term" value="P:regulation of DNA-templated transcription"/>
    <property type="evidence" value="ECO:0007669"/>
    <property type="project" value="InterPro"/>
</dbReference>
<dbReference type="AlphaFoldDB" id="A0A8J5C787"/>
<dbReference type="GO" id="GO:0003677">
    <property type="term" value="F:DNA binding"/>
    <property type="evidence" value="ECO:0007669"/>
    <property type="project" value="UniProtKB-KW"/>
</dbReference>
<proteinExistence type="predicted"/>
<feature type="domain" description="NAC" evidence="5">
    <location>
        <begin position="11"/>
        <end position="158"/>
    </location>
</feature>
<dbReference type="PROSITE" id="PS51005">
    <property type="entry name" value="NAC"/>
    <property type="match status" value="1"/>
</dbReference>
<dbReference type="Proteomes" id="UP000734854">
    <property type="component" value="Unassembled WGS sequence"/>
</dbReference>
<evidence type="ECO:0000256" key="3">
    <source>
        <dbReference type="ARBA" id="ARBA00023163"/>
    </source>
</evidence>
<dbReference type="InterPro" id="IPR003441">
    <property type="entry name" value="NAC-dom"/>
</dbReference>
<keyword evidence="4" id="KW-0539">Nucleus</keyword>
<evidence type="ECO:0000259" key="5">
    <source>
        <dbReference type="PROSITE" id="PS51005"/>
    </source>
</evidence>
<reference evidence="6 7" key="1">
    <citation type="submission" date="2020-08" db="EMBL/GenBank/DDBJ databases">
        <title>Plant Genome Project.</title>
        <authorList>
            <person name="Zhang R.-G."/>
        </authorList>
    </citation>
    <scope>NUCLEOTIDE SEQUENCE [LARGE SCALE GENOMIC DNA]</scope>
    <source>
        <tissue evidence="6">Rhizome</tissue>
    </source>
</reference>
<keyword evidence="1" id="KW-0805">Transcription regulation</keyword>
<evidence type="ECO:0000313" key="6">
    <source>
        <dbReference type="EMBL" id="KAG6468650.1"/>
    </source>
</evidence>
<dbReference type="PANTHER" id="PTHR31744">
    <property type="entry name" value="PROTEIN CUP-SHAPED COTYLEDON 2-RELATED"/>
    <property type="match status" value="1"/>
</dbReference>
<evidence type="ECO:0000256" key="2">
    <source>
        <dbReference type="ARBA" id="ARBA00023125"/>
    </source>
</evidence>
<dbReference type="Gene3D" id="2.170.150.80">
    <property type="entry name" value="NAC domain"/>
    <property type="match status" value="1"/>
</dbReference>
<sequence length="270" mass="30620">MSSLRMMEARLPPGFRYHPRDHELICNYLAKKVRGEAVLNRSAGGYPAIVDVDLNKCEPWDLPEVACVEGKEWFFFSLKDRKYATGQRTNRATKLSYRKATGNDRQVNRMDVLVGMRKTLVFYGGRAPNDSKTDWVMHEFRLDESSNPSKFSSKVHKIEFGKLVPLSYDQFLISMLDSNRKTGFCVGSVWLGEQVPCFSNLISDGATAPPMASTDVDHRDKKLIKNSLNQFSSILEGHSKTEKPPNVSHGNLGSYLRDNGDCCMWNPWLT</sequence>
<dbReference type="InterPro" id="IPR036093">
    <property type="entry name" value="NAC_dom_sf"/>
</dbReference>
<evidence type="ECO:0000313" key="7">
    <source>
        <dbReference type="Proteomes" id="UP000734854"/>
    </source>
</evidence>
<comment type="caution">
    <text evidence="6">The sequence shown here is derived from an EMBL/GenBank/DDBJ whole genome shotgun (WGS) entry which is preliminary data.</text>
</comment>
<dbReference type="SUPFAM" id="SSF101941">
    <property type="entry name" value="NAC domain"/>
    <property type="match status" value="1"/>
</dbReference>
<dbReference type="PANTHER" id="PTHR31744:SF96">
    <property type="entry name" value="NAC DOMAIN-CONTAINING PROTEIN 21_22"/>
    <property type="match status" value="1"/>
</dbReference>
<evidence type="ECO:0000256" key="4">
    <source>
        <dbReference type="ARBA" id="ARBA00023242"/>
    </source>
</evidence>
<keyword evidence="3" id="KW-0804">Transcription</keyword>
<gene>
    <name evidence="6" type="ORF">ZIOFF_073339</name>
</gene>
<organism evidence="6 7">
    <name type="scientific">Zingiber officinale</name>
    <name type="common">Ginger</name>
    <name type="synonym">Amomum zingiber</name>
    <dbReference type="NCBI Taxonomy" id="94328"/>
    <lineage>
        <taxon>Eukaryota</taxon>
        <taxon>Viridiplantae</taxon>
        <taxon>Streptophyta</taxon>
        <taxon>Embryophyta</taxon>
        <taxon>Tracheophyta</taxon>
        <taxon>Spermatophyta</taxon>
        <taxon>Magnoliopsida</taxon>
        <taxon>Liliopsida</taxon>
        <taxon>Zingiberales</taxon>
        <taxon>Zingiberaceae</taxon>
        <taxon>Zingiber</taxon>
    </lineage>
</organism>
<dbReference type="EMBL" id="JACMSC010000022">
    <property type="protein sequence ID" value="KAG6468650.1"/>
    <property type="molecule type" value="Genomic_DNA"/>
</dbReference>
<accession>A0A8J5C787</accession>
<keyword evidence="7" id="KW-1185">Reference proteome</keyword>
<evidence type="ECO:0000256" key="1">
    <source>
        <dbReference type="ARBA" id="ARBA00023015"/>
    </source>
</evidence>